<protein>
    <submittedName>
        <fullName evidence="1">Uncharacterized protein</fullName>
    </submittedName>
</protein>
<dbReference type="Proteomes" id="UP000814140">
    <property type="component" value="Unassembled WGS sequence"/>
</dbReference>
<organism evidence="1 2">
    <name type="scientific">Artomyces pyxidatus</name>
    <dbReference type="NCBI Taxonomy" id="48021"/>
    <lineage>
        <taxon>Eukaryota</taxon>
        <taxon>Fungi</taxon>
        <taxon>Dikarya</taxon>
        <taxon>Basidiomycota</taxon>
        <taxon>Agaricomycotina</taxon>
        <taxon>Agaricomycetes</taxon>
        <taxon>Russulales</taxon>
        <taxon>Auriscalpiaceae</taxon>
        <taxon>Artomyces</taxon>
    </lineage>
</organism>
<comment type="caution">
    <text evidence="1">The sequence shown here is derived from an EMBL/GenBank/DDBJ whole genome shotgun (WGS) entry which is preliminary data.</text>
</comment>
<name>A0ACB8SJI7_9AGAM</name>
<accession>A0ACB8SJI7</accession>
<sequence>MSNSEISVYLRGLNNGLLLGSLFPFLIPAPRASNDNYLTRDMQDMMSKVDEFLLANPDITYETVCRLREGLQIPLPQPGAAPFTDDNVPIVEAYGAVPTMPQTSWGYSTNPQLSMPVQAHGRPENERFSPSDYLSLPSPTWNRRTPSTHHSWASSAGDTPPPSTPTDAQMPTNADIEHSTIAPFDCSRPASAATFDGVDYEMEDIHGIATPLLGGDEWNREAEREGYEDGGETARLKRPGLEVEKRSQGPSSQATSEVLDKNTMEVQNGDNSEAPAAVDTVQEVSTVSQLGPSALRKTGPTSRTKTIRKEKAEGGGRGAGKAAALGRKVIKPKPTCSVCGESFNRIYDVQRHQAVHARGEAIKCDRCGALIRSRRKDILLRHQRTATCSVKSLEKKEAEVLASGDQREGC</sequence>
<proteinExistence type="predicted"/>
<evidence type="ECO:0000313" key="1">
    <source>
        <dbReference type="EMBL" id="KAI0056418.1"/>
    </source>
</evidence>
<gene>
    <name evidence="1" type="ORF">BV25DRAFT_1842288</name>
</gene>
<dbReference type="EMBL" id="MU277264">
    <property type="protein sequence ID" value="KAI0056418.1"/>
    <property type="molecule type" value="Genomic_DNA"/>
</dbReference>
<reference evidence="1" key="2">
    <citation type="journal article" date="2022" name="New Phytol.">
        <title>Evolutionary transition to the ectomycorrhizal habit in the genomes of a hyperdiverse lineage of mushroom-forming fungi.</title>
        <authorList>
            <person name="Looney B."/>
            <person name="Miyauchi S."/>
            <person name="Morin E."/>
            <person name="Drula E."/>
            <person name="Courty P.E."/>
            <person name="Kohler A."/>
            <person name="Kuo A."/>
            <person name="LaButti K."/>
            <person name="Pangilinan J."/>
            <person name="Lipzen A."/>
            <person name="Riley R."/>
            <person name="Andreopoulos W."/>
            <person name="He G."/>
            <person name="Johnson J."/>
            <person name="Nolan M."/>
            <person name="Tritt A."/>
            <person name="Barry K.W."/>
            <person name="Grigoriev I.V."/>
            <person name="Nagy L.G."/>
            <person name="Hibbett D."/>
            <person name="Henrissat B."/>
            <person name="Matheny P.B."/>
            <person name="Labbe J."/>
            <person name="Martin F.M."/>
        </authorList>
    </citation>
    <scope>NUCLEOTIDE SEQUENCE</scope>
    <source>
        <strain evidence="1">HHB10654</strain>
    </source>
</reference>
<reference evidence="1" key="1">
    <citation type="submission" date="2021-03" db="EMBL/GenBank/DDBJ databases">
        <authorList>
            <consortium name="DOE Joint Genome Institute"/>
            <person name="Ahrendt S."/>
            <person name="Looney B.P."/>
            <person name="Miyauchi S."/>
            <person name="Morin E."/>
            <person name="Drula E."/>
            <person name="Courty P.E."/>
            <person name="Chicoki N."/>
            <person name="Fauchery L."/>
            <person name="Kohler A."/>
            <person name="Kuo A."/>
            <person name="Labutti K."/>
            <person name="Pangilinan J."/>
            <person name="Lipzen A."/>
            <person name="Riley R."/>
            <person name="Andreopoulos W."/>
            <person name="He G."/>
            <person name="Johnson J."/>
            <person name="Barry K.W."/>
            <person name="Grigoriev I.V."/>
            <person name="Nagy L."/>
            <person name="Hibbett D."/>
            <person name="Henrissat B."/>
            <person name="Matheny P.B."/>
            <person name="Labbe J."/>
            <person name="Martin F."/>
        </authorList>
    </citation>
    <scope>NUCLEOTIDE SEQUENCE</scope>
    <source>
        <strain evidence="1">HHB10654</strain>
    </source>
</reference>
<evidence type="ECO:0000313" key="2">
    <source>
        <dbReference type="Proteomes" id="UP000814140"/>
    </source>
</evidence>
<keyword evidence="2" id="KW-1185">Reference proteome</keyword>